<reference evidence="2 3" key="1">
    <citation type="submission" date="2016-10" db="EMBL/GenBank/DDBJ databases">
        <authorList>
            <person name="de Groot N.N."/>
        </authorList>
    </citation>
    <scope>NUCLEOTIDE SEQUENCE [LARGE SCALE GENOMIC DNA]</scope>
    <source>
        <strain evidence="2 3">DSM 26880</strain>
    </source>
</reference>
<proteinExistence type="predicted"/>
<gene>
    <name evidence="2" type="ORF">SAMN05444340_10389</name>
</gene>
<sequence length="57" mass="6567">MGFLIWIAVTVATIIPLMKLLPHFGVHKYWAFAAVIPIVPLILLWVMALKLQDMERH</sequence>
<evidence type="ECO:0000313" key="3">
    <source>
        <dbReference type="Proteomes" id="UP000199286"/>
    </source>
</evidence>
<dbReference type="Proteomes" id="UP000199286">
    <property type="component" value="Unassembled WGS sequence"/>
</dbReference>
<feature type="transmembrane region" description="Helical" evidence="1">
    <location>
        <begin position="29"/>
        <end position="49"/>
    </location>
</feature>
<evidence type="ECO:0000256" key="1">
    <source>
        <dbReference type="SAM" id="Phobius"/>
    </source>
</evidence>
<dbReference type="RefSeq" id="WP_177177819.1">
    <property type="nucleotide sequence ID" value="NZ_FNPF01000003.1"/>
</dbReference>
<protein>
    <recommendedName>
        <fullName evidence="4">NADH dehydrogenase</fullName>
    </recommendedName>
</protein>
<dbReference type="STRING" id="321339.SAMN05444340_10389"/>
<name>A0A1H3GYQ6_9RHOB</name>
<keyword evidence="1" id="KW-0472">Membrane</keyword>
<accession>A0A1H3GYQ6</accession>
<dbReference type="EMBL" id="FNPF01000003">
    <property type="protein sequence ID" value="SDY07664.1"/>
    <property type="molecule type" value="Genomic_DNA"/>
</dbReference>
<keyword evidence="1" id="KW-1133">Transmembrane helix</keyword>
<keyword evidence="1" id="KW-0812">Transmembrane</keyword>
<evidence type="ECO:0008006" key="4">
    <source>
        <dbReference type="Google" id="ProtNLM"/>
    </source>
</evidence>
<keyword evidence="3" id="KW-1185">Reference proteome</keyword>
<dbReference type="AlphaFoldDB" id="A0A1H3GYQ6"/>
<organism evidence="2 3">
    <name type="scientific">Citreimonas salinaria</name>
    <dbReference type="NCBI Taxonomy" id="321339"/>
    <lineage>
        <taxon>Bacteria</taxon>
        <taxon>Pseudomonadati</taxon>
        <taxon>Pseudomonadota</taxon>
        <taxon>Alphaproteobacteria</taxon>
        <taxon>Rhodobacterales</taxon>
        <taxon>Roseobacteraceae</taxon>
        <taxon>Citreimonas</taxon>
    </lineage>
</organism>
<evidence type="ECO:0000313" key="2">
    <source>
        <dbReference type="EMBL" id="SDY07664.1"/>
    </source>
</evidence>